<sequence length="54" mass="6505">MKPRHAMDFMIEEYNLQLNPRMISRSLKAAREVVIGNEAAQYSRIREYLQEIHR</sequence>
<protein>
    <submittedName>
        <fullName evidence="1">Uncharacterized protein</fullName>
    </submittedName>
</protein>
<evidence type="ECO:0000313" key="1">
    <source>
        <dbReference type="EMBL" id="MED6227604.1"/>
    </source>
</evidence>
<reference evidence="1 2" key="1">
    <citation type="journal article" date="2023" name="Plants (Basel)">
        <title>Bridging the Gap: Combining Genomics and Transcriptomics Approaches to Understand Stylosanthes scabra, an Orphan Legume from the Brazilian Caatinga.</title>
        <authorList>
            <person name="Ferreira-Neto J.R.C."/>
            <person name="da Silva M.D."/>
            <person name="Binneck E."/>
            <person name="de Melo N.F."/>
            <person name="da Silva R.H."/>
            <person name="de Melo A.L.T.M."/>
            <person name="Pandolfi V."/>
            <person name="Bustamante F.O."/>
            <person name="Brasileiro-Vidal A.C."/>
            <person name="Benko-Iseppon A.M."/>
        </authorList>
    </citation>
    <scope>NUCLEOTIDE SEQUENCE [LARGE SCALE GENOMIC DNA]</scope>
    <source>
        <tissue evidence="1">Leaves</tissue>
    </source>
</reference>
<feature type="non-terminal residue" evidence="1">
    <location>
        <position position="54"/>
    </location>
</feature>
<evidence type="ECO:0000313" key="2">
    <source>
        <dbReference type="Proteomes" id="UP001341840"/>
    </source>
</evidence>
<proteinExistence type="predicted"/>
<name>A0ABU7A080_9FABA</name>
<dbReference type="EMBL" id="JASCZI010284234">
    <property type="protein sequence ID" value="MED6227604.1"/>
    <property type="molecule type" value="Genomic_DNA"/>
</dbReference>
<keyword evidence="2" id="KW-1185">Reference proteome</keyword>
<gene>
    <name evidence="1" type="ORF">PIB30_115361</name>
</gene>
<dbReference type="Proteomes" id="UP001341840">
    <property type="component" value="Unassembled WGS sequence"/>
</dbReference>
<comment type="caution">
    <text evidence="1">The sequence shown here is derived from an EMBL/GenBank/DDBJ whole genome shotgun (WGS) entry which is preliminary data.</text>
</comment>
<organism evidence="1 2">
    <name type="scientific">Stylosanthes scabra</name>
    <dbReference type="NCBI Taxonomy" id="79078"/>
    <lineage>
        <taxon>Eukaryota</taxon>
        <taxon>Viridiplantae</taxon>
        <taxon>Streptophyta</taxon>
        <taxon>Embryophyta</taxon>
        <taxon>Tracheophyta</taxon>
        <taxon>Spermatophyta</taxon>
        <taxon>Magnoliopsida</taxon>
        <taxon>eudicotyledons</taxon>
        <taxon>Gunneridae</taxon>
        <taxon>Pentapetalae</taxon>
        <taxon>rosids</taxon>
        <taxon>fabids</taxon>
        <taxon>Fabales</taxon>
        <taxon>Fabaceae</taxon>
        <taxon>Papilionoideae</taxon>
        <taxon>50 kb inversion clade</taxon>
        <taxon>dalbergioids sensu lato</taxon>
        <taxon>Dalbergieae</taxon>
        <taxon>Pterocarpus clade</taxon>
        <taxon>Stylosanthes</taxon>
    </lineage>
</organism>
<accession>A0ABU7A080</accession>